<dbReference type="PROSITE" id="PS52016">
    <property type="entry name" value="TONB_DEPENDENT_REC_3"/>
    <property type="match status" value="1"/>
</dbReference>
<dbReference type="PANTHER" id="PTHR47234:SF3">
    <property type="entry name" value="SECRETIN_TONB SHORT N-TERMINAL DOMAIN-CONTAINING PROTEIN"/>
    <property type="match status" value="1"/>
</dbReference>
<organism evidence="13 14">
    <name type="scientific">Tahibacter harae</name>
    <dbReference type="NCBI Taxonomy" id="2963937"/>
    <lineage>
        <taxon>Bacteria</taxon>
        <taxon>Pseudomonadati</taxon>
        <taxon>Pseudomonadota</taxon>
        <taxon>Gammaproteobacteria</taxon>
        <taxon>Lysobacterales</taxon>
        <taxon>Rhodanobacteraceae</taxon>
        <taxon>Tahibacter</taxon>
    </lineage>
</organism>
<keyword evidence="7 8" id="KW-0998">Cell outer membrane</keyword>
<dbReference type="InterPro" id="IPR037066">
    <property type="entry name" value="Plug_dom_sf"/>
</dbReference>
<evidence type="ECO:0000256" key="2">
    <source>
        <dbReference type="ARBA" id="ARBA00022448"/>
    </source>
</evidence>
<evidence type="ECO:0000256" key="4">
    <source>
        <dbReference type="ARBA" id="ARBA00022692"/>
    </source>
</evidence>
<evidence type="ECO:0000313" key="14">
    <source>
        <dbReference type="Proteomes" id="UP001165498"/>
    </source>
</evidence>
<dbReference type="Proteomes" id="UP001165498">
    <property type="component" value="Unassembled WGS sequence"/>
</dbReference>
<keyword evidence="6 8" id="KW-0472">Membrane</keyword>
<feature type="domain" description="TonB-dependent receptor-like beta-barrel" evidence="11">
    <location>
        <begin position="294"/>
        <end position="783"/>
    </location>
</feature>
<dbReference type="InterPro" id="IPR000531">
    <property type="entry name" value="Beta-barrel_TonB"/>
</dbReference>
<evidence type="ECO:0000313" key="13">
    <source>
        <dbReference type="EMBL" id="MCQ4166521.1"/>
    </source>
</evidence>
<dbReference type="InterPro" id="IPR036942">
    <property type="entry name" value="Beta-barrel_TonB_sf"/>
</dbReference>
<dbReference type="CDD" id="cd01347">
    <property type="entry name" value="ligand_gated_channel"/>
    <property type="match status" value="1"/>
</dbReference>
<sequence length="830" mass="90028">MNVSVKGRALRRAALYLALTAGLTALPVHAQKNTADADKLETVNVVSTGTRAGNRSDTDTAAPVDVIGREAIEATGAIETGKLLQKLAPSFNFPTSFVSDGTDLIWPATLRGLGPDQVLVLVNGKRRHQQALVNVQQSIGRGSAGTDINSIPIAAIERIEVLRDGASAQYGSDAIAGVINIILKDQTDHTDLSLEIGETYAGDGDQYRGAINTGFKFGDEGFLNLTVDYMKRLETNRAGPDSLRVDPPRVTQRLGEADMEGAQLWINAGVPLGGGELYAFGGVSRREGNSSGFFRPAGDGRTIPQLYPNGFLPTLITETDDRSLAVGYRHDISDAWKLDFSVNRGWNQFEFKSENSANVSYYYEPKPGGGIYGETPTSAKDGTLRFKQTTANIDLRGDVDWGIGAEPLYLAFGAEWRRDGYQIIAGDPVSYQYGRTNDGGIEIINGAGGIAAAGIQGFPGFTPGTEIDASRRSIGVYVDAESYVTQNFLVGAAARFEDYSDFGTNTTGKLSLRYNFTDTFSLRGTVSKGFRAPSVQQQFFSQVSTNLNADGVLTDTITARQGSPVARAFGIKPLQEESSDNYSLGFVWKPSTEFSLTADLYQINIDDRIVFSSAIGPEPGSEDCTDAAVCPIALLLRPLNVGQATFFTNAIDTKTRGIDIVGEYSTELASGARLGFSAALDFNKTEVLRINSPSSFLPSSTLFAREQITLIEEGQPRQRATLGTNYHSGPWHTDLAFNYYGSVAGEGFTPGLKQKWGGKWLTDLSVSYNFTDDLRLTVGGNNIFDVYPDRWKSNGPGENPFPYLGFKYGWETLPFGLNGGYYYARMNYRF</sequence>
<evidence type="ECO:0000256" key="8">
    <source>
        <dbReference type="PROSITE-ProRule" id="PRU01360"/>
    </source>
</evidence>
<feature type="domain" description="TonB-dependent receptor plug" evidence="12">
    <location>
        <begin position="58"/>
        <end position="178"/>
    </location>
</feature>
<feature type="signal peptide" evidence="10">
    <location>
        <begin position="1"/>
        <end position="30"/>
    </location>
</feature>
<dbReference type="Pfam" id="PF00593">
    <property type="entry name" value="TonB_dep_Rec_b-barrel"/>
    <property type="match status" value="1"/>
</dbReference>
<evidence type="ECO:0000256" key="3">
    <source>
        <dbReference type="ARBA" id="ARBA00022452"/>
    </source>
</evidence>
<keyword evidence="2 8" id="KW-0813">Transport</keyword>
<dbReference type="PANTHER" id="PTHR47234">
    <property type="match status" value="1"/>
</dbReference>
<evidence type="ECO:0000259" key="12">
    <source>
        <dbReference type="Pfam" id="PF07715"/>
    </source>
</evidence>
<keyword evidence="10" id="KW-0732">Signal</keyword>
<evidence type="ECO:0000256" key="1">
    <source>
        <dbReference type="ARBA" id="ARBA00004571"/>
    </source>
</evidence>
<evidence type="ECO:0000256" key="7">
    <source>
        <dbReference type="ARBA" id="ARBA00023237"/>
    </source>
</evidence>
<keyword evidence="14" id="KW-1185">Reference proteome</keyword>
<keyword evidence="3 8" id="KW-1134">Transmembrane beta strand</keyword>
<comment type="caution">
    <text evidence="13">The sequence shown here is derived from an EMBL/GenBank/DDBJ whole genome shotgun (WGS) entry which is preliminary data.</text>
</comment>
<dbReference type="EMBL" id="JANFQO010000018">
    <property type="protein sequence ID" value="MCQ4166521.1"/>
    <property type="molecule type" value="Genomic_DNA"/>
</dbReference>
<name>A0ABT1QW56_9GAMM</name>
<gene>
    <name evidence="13" type="ORF">NM961_17530</name>
</gene>
<dbReference type="SUPFAM" id="SSF56935">
    <property type="entry name" value="Porins"/>
    <property type="match status" value="1"/>
</dbReference>
<dbReference type="RefSeq" id="WP_255915711.1">
    <property type="nucleotide sequence ID" value="NZ_JANFQO010000018.1"/>
</dbReference>
<dbReference type="InterPro" id="IPR039426">
    <property type="entry name" value="TonB-dep_rcpt-like"/>
</dbReference>
<reference evidence="13" key="1">
    <citation type="submission" date="2022-07" db="EMBL/GenBank/DDBJ databases">
        <title>Tahibacter sp., a new gammaproteobacterium isolated from the silt sample collected at pig farm.</title>
        <authorList>
            <person name="Chen H."/>
        </authorList>
    </citation>
    <scope>NUCLEOTIDE SEQUENCE</scope>
    <source>
        <strain evidence="13">P2K</strain>
    </source>
</reference>
<evidence type="ECO:0000256" key="10">
    <source>
        <dbReference type="SAM" id="SignalP"/>
    </source>
</evidence>
<dbReference type="Pfam" id="PF07715">
    <property type="entry name" value="Plug"/>
    <property type="match status" value="1"/>
</dbReference>
<feature type="chain" id="PRO_5045916454" evidence="10">
    <location>
        <begin position="31"/>
        <end position="830"/>
    </location>
</feature>
<protein>
    <submittedName>
        <fullName evidence="13">TonB-dependent receptor</fullName>
    </submittedName>
</protein>
<comment type="similarity">
    <text evidence="8 9">Belongs to the TonB-dependent receptor family.</text>
</comment>
<dbReference type="Gene3D" id="2.40.170.20">
    <property type="entry name" value="TonB-dependent receptor, beta-barrel domain"/>
    <property type="match status" value="1"/>
</dbReference>
<evidence type="ECO:0000256" key="6">
    <source>
        <dbReference type="ARBA" id="ARBA00023136"/>
    </source>
</evidence>
<comment type="subcellular location">
    <subcellularLocation>
        <location evidence="1 8">Cell outer membrane</location>
        <topology evidence="1 8">Multi-pass membrane protein</topology>
    </subcellularLocation>
</comment>
<keyword evidence="13" id="KW-0675">Receptor</keyword>
<evidence type="ECO:0000256" key="5">
    <source>
        <dbReference type="ARBA" id="ARBA00023077"/>
    </source>
</evidence>
<accession>A0ABT1QW56</accession>
<keyword evidence="5 9" id="KW-0798">TonB box</keyword>
<keyword evidence="4 8" id="KW-0812">Transmembrane</keyword>
<evidence type="ECO:0000256" key="9">
    <source>
        <dbReference type="RuleBase" id="RU003357"/>
    </source>
</evidence>
<evidence type="ECO:0000259" key="11">
    <source>
        <dbReference type="Pfam" id="PF00593"/>
    </source>
</evidence>
<dbReference type="InterPro" id="IPR012910">
    <property type="entry name" value="Plug_dom"/>
</dbReference>
<proteinExistence type="inferred from homology"/>
<dbReference type="Gene3D" id="2.170.130.10">
    <property type="entry name" value="TonB-dependent receptor, plug domain"/>
    <property type="match status" value="1"/>
</dbReference>